<accession>A0A081A3Z8</accession>
<sequence>MSITAKDKTTIAEVNAEITEYFKTKDLGCERFILAIMVAKGMVCKTFRIIEQLSTESIIKKKTVAQSSTENEYIVLGDSV</sequence>
<dbReference type="EMBL" id="ANJA01001859">
    <property type="protein sequence ID" value="ETO73609.1"/>
    <property type="molecule type" value="Genomic_DNA"/>
</dbReference>
<organism evidence="1 2">
    <name type="scientific">Phytophthora nicotianae P1976</name>
    <dbReference type="NCBI Taxonomy" id="1317066"/>
    <lineage>
        <taxon>Eukaryota</taxon>
        <taxon>Sar</taxon>
        <taxon>Stramenopiles</taxon>
        <taxon>Oomycota</taxon>
        <taxon>Peronosporomycetes</taxon>
        <taxon>Peronosporales</taxon>
        <taxon>Peronosporaceae</taxon>
        <taxon>Phytophthora</taxon>
    </lineage>
</organism>
<comment type="caution">
    <text evidence="1">The sequence shown here is derived from an EMBL/GenBank/DDBJ whole genome shotgun (WGS) entry which is preliminary data.</text>
</comment>
<proteinExistence type="predicted"/>
<name>A0A081A3Z8_PHYNI</name>
<dbReference type="Proteomes" id="UP000028582">
    <property type="component" value="Unassembled WGS sequence"/>
</dbReference>
<protein>
    <submittedName>
        <fullName evidence="1">Uncharacterized protein</fullName>
    </submittedName>
</protein>
<evidence type="ECO:0000313" key="2">
    <source>
        <dbReference type="Proteomes" id="UP000028582"/>
    </source>
</evidence>
<reference evidence="1 2" key="1">
    <citation type="submission" date="2013-11" db="EMBL/GenBank/DDBJ databases">
        <title>The Genome Sequence of Phytophthora parasitica P1976.</title>
        <authorList>
            <consortium name="The Broad Institute Genomics Platform"/>
            <person name="Russ C."/>
            <person name="Tyler B."/>
            <person name="Panabieres F."/>
            <person name="Shan W."/>
            <person name="Tripathy S."/>
            <person name="Grunwald N."/>
            <person name="Machado M."/>
            <person name="Johnson C.S."/>
            <person name="Walker B."/>
            <person name="Young S."/>
            <person name="Zeng Q."/>
            <person name="Gargeya S."/>
            <person name="Fitzgerald M."/>
            <person name="Haas B."/>
            <person name="Abouelleil A."/>
            <person name="Allen A.W."/>
            <person name="Alvarado L."/>
            <person name="Arachchi H.M."/>
            <person name="Berlin A.M."/>
            <person name="Chapman S.B."/>
            <person name="Gainer-Dewar J."/>
            <person name="Goldberg J."/>
            <person name="Griggs A."/>
            <person name="Gujja S."/>
            <person name="Hansen M."/>
            <person name="Howarth C."/>
            <person name="Imamovic A."/>
            <person name="Ireland A."/>
            <person name="Larimer J."/>
            <person name="McCowan C."/>
            <person name="Murphy C."/>
            <person name="Pearson M."/>
            <person name="Poon T.W."/>
            <person name="Priest M."/>
            <person name="Roberts A."/>
            <person name="Saif S."/>
            <person name="Shea T."/>
            <person name="Sisk P."/>
            <person name="Sykes S."/>
            <person name="Wortman J."/>
            <person name="Nusbaum C."/>
            <person name="Birren B."/>
        </authorList>
    </citation>
    <scope>NUCLEOTIDE SEQUENCE [LARGE SCALE GENOMIC DNA]</scope>
    <source>
        <strain evidence="1 2">P1976</strain>
    </source>
</reference>
<gene>
    <name evidence="1" type="ORF">F444_10456</name>
</gene>
<evidence type="ECO:0000313" key="1">
    <source>
        <dbReference type="EMBL" id="ETO73609.1"/>
    </source>
</evidence>
<dbReference type="AlphaFoldDB" id="A0A081A3Z8"/>